<keyword evidence="11" id="KW-0290">Folate-binding</keyword>
<evidence type="ECO:0000256" key="23">
    <source>
        <dbReference type="SAM" id="MobiDB-lite"/>
    </source>
</evidence>
<evidence type="ECO:0000256" key="14">
    <source>
        <dbReference type="ARBA" id="ARBA00023157"/>
    </source>
</evidence>
<feature type="transmembrane region" description="Helical" evidence="24">
    <location>
        <begin position="241"/>
        <end position="266"/>
    </location>
</feature>
<keyword evidence="9" id="KW-0967">Endosome</keyword>
<keyword evidence="15" id="KW-0325">Glycoprotein</keyword>
<feature type="transmembrane region" description="Helical" evidence="24">
    <location>
        <begin position="395"/>
        <end position="421"/>
    </location>
</feature>
<keyword evidence="5" id="KW-0813">Transport</keyword>
<dbReference type="PANTHER" id="PTHR23507:SF2">
    <property type="entry name" value="PROTON-COUPLED FOLATE TRANSPORTER"/>
    <property type="match status" value="1"/>
</dbReference>
<proteinExistence type="inferred from homology"/>
<feature type="transmembrane region" description="Helical" evidence="24">
    <location>
        <begin position="272"/>
        <end position="297"/>
    </location>
</feature>
<evidence type="ECO:0000256" key="19">
    <source>
        <dbReference type="ARBA" id="ARBA00040650"/>
    </source>
</evidence>
<evidence type="ECO:0000256" key="17">
    <source>
        <dbReference type="ARBA" id="ARBA00036250"/>
    </source>
</evidence>
<feature type="transmembrane region" description="Helical" evidence="24">
    <location>
        <begin position="92"/>
        <end position="114"/>
    </location>
</feature>
<evidence type="ECO:0000256" key="16">
    <source>
        <dbReference type="ARBA" id="ARBA00036193"/>
    </source>
</evidence>
<keyword evidence="13 24" id="KW-0472">Membrane</keyword>
<evidence type="ECO:0000313" key="25">
    <source>
        <dbReference type="EMBL" id="CAK8692150.1"/>
    </source>
</evidence>
<accession>A0ABP0GK72</accession>
<dbReference type="Gene3D" id="1.20.1250.20">
    <property type="entry name" value="MFS general substrate transporter like domains"/>
    <property type="match status" value="1"/>
</dbReference>
<dbReference type="PANTHER" id="PTHR23507">
    <property type="entry name" value="ZGC:174356"/>
    <property type="match status" value="1"/>
</dbReference>
<keyword evidence="26" id="KW-1185">Reference proteome</keyword>
<comment type="subcellular location">
    <subcellularLocation>
        <location evidence="2">Apical cell membrane</location>
        <topology evidence="2">Multi-pass membrane protein</topology>
    </subcellularLocation>
    <subcellularLocation>
        <location evidence="4">Basolateral cell membrane</location>
        <topology evidence="4">Multi-pass membrane protein</topology>
    </subcellularLocation>
    <subcellularLocation>
        <location evidence="3">Cytoplasm</location>
    </subcellularLocation>
    <subcellularLocation>
        <location evidence="1">Endosome membrane</location>
        <topology evidence="1">Multi-pass membrane protein</topology>
    </subcellularLocation>
</comment>
<sequence length="441" mass="48895">MSIPVAGMTASCVSLAVSIYFEWSLKAIFLSNFLAGISGYYMTLLVQGNAYLSDITPSENRGMRFVILDTALGVGGGVGAIVSGYWVKAEGFFMPIACTAVLSFLSLLLIPLLADSRKIRDKISEEKKKNVQITESGECSNNNNDEDYLMSADRRSSYGSSSSISQHTEWDNNNEDSHKKKKKKYNVVDLMRAVWKVYSSDYSHCVKCHGPINEEHKYVTFHPEKCIHGGGRYPGRIWRMWFYLFAYNFNMFVIVGGMIFQTIYLLSKPLCFTPVLVGIQSGFKFGLIALSPLIVLIYQKVLKMTNHMIILTALVAVAASDVVMSFATHSAIVFIATSLMLFANTAKPFIQAQISSIVSDSEQGAAFALLSFTEILSFLTSTVSFLMLYSATVGIYHGFAWLVAAAIVIIPFSLIMTVVICDRKRSLDDNEKEPLLHNVVT</sequence>
<feature type="transmembrane region" description="Helical" evidence="24">
    <location>
        <begin position="365"/>
        <end position="389"/>
    </location>
</feature>
<keyword evidence="7" id="KW-0963">Cytoplasm</keyword>
<evidence type="ECO:0000256" key="2">
    <source>
        <dbReference type="ARBA" id="ARBA00004424"/>
    </source>
</evidence>
<feature type="transmembrane region" description="Helical" evidence="24">
    <location>
        <begin position="66"/>
        <end position="86"/>
    </location>
</feature>
<evidence type="ECO:0000256" key="13">
    <source>
        <dbReference type="ARBA" id="ARBA00023136"/>
    </source>
</evidence>
<evidence type="ECO:0000256" key="12">
    <source>
        <dbReference type="ARBA" id="ARBA00022989"/>
    </source>
</evidence>
<evidence type="ECO:0000256" key="22">
    <source>
        <dbReference type="ARBA" id="ARBA00047850"/>
    </source>
</evidence>
<evidence type="ECO:0000256" key="4">
    <source>
        <dbReference type="ARBA" id="ARBA00004554"/>
    </source>
</evidence>
<dbReference type="Proteomes" id="UP001642483">
    <property type="component" value="Unassembled WGS sequence"/>
</dbReference>
<evidence type="ECO:0000256" key="3">
    <source>
        <dbReference type="ARBA" id="ARBA00004496"/>
    </source>
</evidence>
<evidence type="ECO:0000256" key="24">
    <source>
        <dbReference type="SAM" id="Phobius"/>
    </source>
</evidence>
<evidence type="ECO:0000256" key="20">
    <source>
        <dbReference type="ARBA" id="ARBA00042514"/>
    </source>
</evidence>
<keyword evidence="14" id="KW-1015">Disulfide bond</keyword>
<dbReference type="EMBL" id="CAWYQH010000130">
    <property type="protein sequence ID" value="CAK8692150.1"/>
    <property type="molecule type" value="Genomic_DNA"/>
</dbReference>
<gene>
    <name evidence="25" type="ORF">CVLEPA_LOCUS24886</name>
</gene>
<dbReference type="Pfam" id="PF07690">
    <property type="entry name" value="MFS_1"/>
    <property type="match status" value="1"/>
</dbReference>
<dbReference type="SUPFAM" id="SSF103473">
    <property type="entry name" value="MFS general substrate transporter"/>
    <property type="match status" value="1"/>
</dbReference>
<evidence type="ECO:0000256" key="1">
    <source>
        <dbReference type="ARBA" id="ARBA00004337"/>
    </source>
</evidence>
<protein>
    <recommendedName>
        <fullName evidence="19">Proton-coupled folate transporter</fullName>
    </recommendedName>
    <alternativeName>
        <fullName evidence="20">Solute carrier family 46 member 1</fullName>
    </alternativeName>
</protein>
<comment type="catalytic activity">
    <reaction evidence="21">
        <text>pemetrexed(in) + H(+)(in) = pemetrexed(out) + H(+)(out)</text>
        <dbReference type="Rhea" id="RHEA:70171"/>
        <dbReference type="ChEBI" id="CHEBI:15378"/>
        <dbReference type="ChEBI" id="CHEBI:63724"/>
    </reaction>
</comment>
<comment type="catalytic activity">
    <reaction evidence="16">
        <text>(6S)-5-methyl-5,6,7,8-tetrahydrofolate(in) + H(+)(in) = (6S)-5-methyl-5,6,7,8-tetrahydrofolate(out) + H(+)(out)</text>
        <dbReference type="Rhea" id="RHEA:70167"/>
        <dbReference type="ChEBI" id="CHEBI:15378"/>
        <dbReference type="ChEBI" id="CHEBI:18608"/>
    </reaction>
</comment>
<dbReference type="InterPro" id="IPR011701">
    <property type="entry name" value="MFS"/>
</dbReference>
<keyword evidence="10" id="KW-0769">Symport</keyword>
<keyword evidence="8 24" id="KW-0812">Transmembrane</keyword>
<comment type="similarity">
    <text evidence="18">Belongs to the major facilitator superfamily. SLC46A family.</text>
</comment>
<evidence type="ECO:0000256" key="21">
    <source>
        <dbReference type="ARBA" id="ARBA00047769"/>
    </source>
</evidence>
<comment type="caution">
    <text evidence="25">The sequence shown here is derived from an EMBL/GenBank/DDBJ whole genome shotgun (WGS) entry which is preliminary data.</text>
</comment>
<comment type="catalytic activity">
    <reaction evidence="22">
        <text>methotrexate(in) + H(+)(in) = methotrexate(out) + H(+)(out)</text>
        <dbReference type="Rhea" id="RHEA:70163"/>
        <dbReference type="ChEBI" id="CHEBI:15378"/>
        <dbReference type="ChEBI" id="CHEBI:50681"/>
    </reaction>
</comment>
<evidence type="ECO:0000256" key="8">
    <source>
        <dbReference type="ARBA" id="ARBA00022692"/>
    </source>
</evidence>
<dbReference type="InterPro" id="IPR036259">
    <property type="entry name" value="MFS_trans_sf"/>
</dbReference>
<organism evidence="25 26">
    <name type="scientific">Clavelina lepadiformis</name>
    <name type="common">Light-bulb sea squirt</name>
    <name type="synonym">Ascidia lepadiformis</name>
    <dbReference type="NCBI Taxonomy" id="159417"/>
    <lineage>
        <taxon>Eukaryota</taxon>
        <taxon>Metazoa</taxon>
        <taxon>Chordata</taxon>
        <taxon>Tunicata</taxon>
        <taxon>Ascidiacea</taxon>
        <taxon>Aplousobranchia</taxon>
        <taxon>Clavelinidae</taxon>
        <taxon>Clavelina</taxon>
    </lineage>
</organism>
<evidence type="ECO:0000313" key="26">
    <source>
        <dbReference type="Proteomes" id="UP001642483"/>
    </source>
</evidence>
<feature type="transmembrane region" description="Helical" evidence="24">
    <location>
        <begin position="28"/>
        <end position="46"/>
    </location>
</feature>
<comment type="catalytic activity">
    <reaction evidence="17">
        <text>folate(in) + H(+)(in) = folate(out) + H(+)(out)</text>
        <dbReference type="Rhea" id="RHEA:70159"/>
        <dbReference type="ChEBI" id="CHEBI:15378"/>
        <dbReference type="ChEBI" id="CHEBI:62501"/>
    </reaction>
</comment>
<evidence type="ECO:0000256" key="6">
    <source>
        <dbReference type="ARBA" id="ARBA00022475"/>
    </source>
</evidence>
<evidence type="ECO:0000256" key="7">
    <source>
        <dbReference type="ARBA" id="ARBA00022490"/>
    </source>
</evidence>
<keyword evidence="12 24" id="KW-1133">Transmembrane helix</keyword>
<evidence type="ECO:0000256" key="15">
    <source>
        <dbReference type="ARBA" id="ARBA00023180"/>
    </source>
</evidence>
<name>A0ABP0GK72_CLALP</name>
<keyword evidence="6" id="KW-1003">Cell membrane</keyword>
<evidence type="ECO:0000256" key="18">
    <source>
        <dbReference type="ARBA" id="ARBA00038227"/>
    </source>
</evidence>
<evidence type="ECO:0000256" key="5">
    <source>
        <dbReference type="ARBA" id="ARBA00022448"/>
    </source>
</evidence>
<evidence type="ECO:0000256" key="11">
    <source>
        <dbReference type="ARBA" id="ARBA00022954"/>
    </source>
</evidence>
<reference evidence="25 26" key="1">
    <citation type="submission" date="2024-02" db="EMBL/GenBank/DDBJ databases">
        <authorList>
            <person name="Daric V."/>
            <person name="Darras S."/>
        </authorList>
    </citation>
    <scope>NUCLEOTIDE SEQUENCE [LARGE SCALE GENOMIC DNA]</scope>
</reference>
<evidence type="ECO:0000256" key="10">
    <source>
        <dbReference type="ARBA" id="ARBA00022847"/>
    </source>
</evidence>
<evidence type="ECO:0000256" key="9">
    <source>
        <dbReference type="ARBA" id="ARBA00022753"/>
    </source>
</evidence>
<feature type="region of interest" description="Disordered" evidence="23">
    <location>
        <begin position="155"/>
        <end position="177"/>
    </location>
</feature>